<feature type="transmembrane region" description="Helical" evidence="9">
    <location>
        <begin position="139"/>
        <end position="160"/>
    </location>
</feature>
<evidence type="ECO:0000256" key="7">
    <source>
        <dbReference type="ARBA" id="ARBA00040302"/>
    </source>
</evidence>
<dbReference type="InterPro" id="IPR051617">
    <property type="entry name" value="UNC-93-like_regulator"/>
</dbReference>
<protein>
    <recommendedName>
        <fullName evidence="7">UNC93-like protein MFSD11</fullName>
    </recommendedName>
    <alternativeName>
        <fullName evidence="8">Major facilitator superfamily domain-containing protein 11</fullName>
    </alternativeName>
</protein>
<dbReference type="InterPro" id="IPR036259">
    <property type="entry name" value="MFS_trans_sf"/>
</dbReference>
<reference evidence="10 11" key="1">
    <citation type="submission" date="2024-05" db="EMBL/GenBank/DDBJ databases">
        <title>Genetic variation in Jamaican populations of the coffee berry borer (Hypothenemus hampei).</title>
        <authorList>
            <person name="Errbii M."/>
            <person name="Myrie A."/>
        </authorList>
    </citation>
    <scope>NUCLEOTIDE SEQUENCE [LARGE SCALE GENOMIC DNA]</scope>
    <source>
        <strain evidence="10">JA-Hopewell-2020-01-JO</strain>
        <tissue evidence="10">Whole body</tissue>
    </source>
</reference>
<organism evidence="10 11">
    <name type="scientific">Hypothenemus hampei</name>
    <name type="common">Coffee berry borer</name>
    <dbReference type="NCBI Taxonomy" id="57062"/>
    <lineage>
        <taxon>Eukaryota</taxon>
        <taxon>Metazoa</taxon>
        <taxon>Ecdysozoa</taxon>
        <taxon>Arthropoda</taxon>
        <taxon>Hexapoda</taxon>
        <taxon>Insecta</taxon>
        <taxon>Pterygota</taxon>
        <taxon>Neoptera</taxon>
        <taxon>Endopterygota</taxon>
        <taxon>Coleoptera</taxon>
        <taxon>Polyphaga</taxon>
        <taxon>Cucujiformia</taxon>
        <taxon>Curculionidae</taxon>
        <taxon>Scolytinae</taxon>
        <taxon>Hypothenemus</taxon>
    </lineage>
</organism>
<sequence>MALDKSFVNVILLGLAFMLIFAAFQTWGNIQTTIISSIQADNDNFEGANGYISMAIIYVVLAIFNWTSPSVISVIGPKFSMLIGGITYVLFIISFAVPRVWLLYSASVVLGIGAALIWTGQGNYLALNSTDQTISRNSGVFWAMLQMSMFIGNIFVYLVLQGKTEIDTKTRQIIVWTLSAIALGGLVVIFFFPKPPPRPIKEKPDTPTEDSNDSSIPEFMGPRQALTEAVKLFCTNNMLLLCFTFFYTGLELGFWSAVYGSCISFTENLPNRKELLGLSGIFFGVGEVLGGALFGLLGSKTNKLGRDPIVIAGFIVHTVTFFAIFVNFPSTAPFQKDTSDKAFISSNPYLAMTCSFLLGLGDACYNTQIYSILGGVYANQSASAFAIFKFTQSLAAAISLAYASKLVLYGQLSILLGFAIVGTITFVIVEWRQKRSALAVEHSISDSE</sequence>
<dbReference type="AlphaFoldDB" id="A0ABD1FDI4"/>
<feature type="transmembrane region" description="Helical" evidence="9">
    <location>
        <begin position="172"/>
        <end position="192"/>
    </location>
</feature>
<feature type="transmembrane region" description="Helical" evidence="9">
    <location>
        <begin position="48"/>
        <end position="67"/>
    </location>
</feature>
<feature type="transmembrane region" description="Helical" evidence="9">
    <location>
        <begin position="382"/>
        <end position="402"/>
    </location>
</feature>
<feature type="transmembrane region" description="Helical" evidence="9">
    <location>
        <begin position="238"/>
        <end position="258"/>
    </location>
</feature>
<evidence type="ECO:0000256" key="1">
    <source>
        <dbReference type="ARBA" id="ARBA00004141"/>
    </source>
</evidence>
<dbReference type="Pfam" id="PF05978">
    <property type="entry name" value="UNC-93"/>
    <property type="match status" value="1"/>
</dbReference>
<evidence type="ECO:0000256" key="2">
    <source>
        <dbReference type="ARBA" id="ARBA00009172"/>
    </source>
</evidence>
<evidence type="ECO:0000256" key="3">
    <source>
        <dbReference type="ARBA" id="ARBA00022692"/>
    </source>
</evidence>
<accession>A0ABD1FDI4</accession>
<feature type="transmembrane region" description="Helical" evidence="9">
    <location>
        <begin position="309"/>
        <end position="329"/>
    </location>
</feature>
<dbReference type="SUPFAM" id="SSF103473">
    <property type="entry name" value="MFS general substrate transporter"/>
    <property type="match status" value="1"/>
</dbReference>
<keyword evidence="11" id="KW-1185">Reference proteome</keyword>
<evidence type="ECO:0000256" key="9">
    <source>
        <dbReference type="SAM" id="Phobius"/>
    </source>
</evidence>
<dbReference type="Gene3D" id="1.20.1250.20">
    <property type="entry name" value="MFS general substrate transporter like domains"/>
    <property type="match status" value="2"/>
</dbReference>
<feature type="transmembrane region" description="Helical" evidence="9">
    <location>
        <begin position="408"/>
        <end position="429"/>
    </location>
</feature>
<feature type="transmembrane region" description="Helical" evidence="9">
    <location>
        <begin position="79"/>
        <end position="97"/>
    </location>
</feature>
<keyword evidence="4 9" id="KW-1133">Transmembrane helix</keyword>
<evidence type="ECO:0000313" key="11">
    <source>
        <dbReference type="Proteomes" id="UP001566132"/>
    </source>
</evidence>
<comment type="similarity">
    <text evidence="2">Belongs to the unc-93 family.</text>
</comment>
<evidence type="ECO:0000313" key="10">
    <source>
        <dbReference type="EMBL" id="KAL1517341.1"/>
    </source>
</evidence>
<keyword evidence="5 9" id="KW-0472">Membrane</keyword>
<evidence type="ECO:0000256" key="8">
    <source>
        <dbReference type="ARBA" id="ARBA00041910"/>
    </source>
</evidence>
<feature type="transmembrane region" description="Helical" evidence="9">
    <location>
        <begin position="278"/>
        <end position="297"/>
    </location>
</feature>
<dbReference type="GO" id="GO:0016020">
    <property type="term" value="C:membrane"/>
    <property type="evidence" value="ECO:0007669"/>
    <property type="project" value="UniProtKB-SubCell"/>
</dbReference>
<dbReference type="Proteomes" id="UP001566132">
    <property type="component" value="Unassembled WGS sequence"/>
</dbReference>
<gene>
    <name evidence="10" type="ORF">ABEB36_001116</name>
</gene>
<evidence type="ECO:0000256" key="5">
    <source>
        <dbReference type="ARBA" id="ARBA00023136"/>
    </source>
</evidence>
<dbReference type="PANTHER" id="PTHR23294">
    <property type="entry name" value="ET TRANSLATION PRODUCT-RELATED"/>
    <property type="match status" value="1"/>
</dbReference>
<evidence type="ECO:0000256" key="4">
    <source>
        <dbReference type="ARBA" id="ARBA00022989"/>
    </source>
</evidence>
<dbReference type="InterPro" id="IPR010291">
    <property type="entry name" value="Ion_channel_UNC-93"/>
</dbReference>
<feature type="transmembrane region" description="Helical" evidence="9">
    <location>
        <begin position="103"/>
        <end position="127"/>
    </location>
</feature>
<feature type="transmembrane region" description="Helical" evidence="9">
    <location>
        <begin position="7"/>
        <end position="28"/>
    </location>
</feature>
<dbReference type="EMBL" id="JBDJPC010000001">
    <property type="protein sequence ID" value="KAL1517341.1"/>
    <property type="molecule type" value="Genomic_DNA"/>
</dbReference>
<comment type="subcellular location">
    <subcellularLocation>
        <location evidence="1">Membrane</location>
        <topology evidence="1">Multi-pass membrane protein</topology>
    </subcellularLocation>
</comment>
<keyword evidence="3 9" id="KW-0812">Transmembrane</keyword>
<proteinExistence type="inferred from homology"/>
<keyword evidence="6" id="KW-0325">Glycoprotein</keyword>
<feature type="transmembrane region" description="Helical" evidence="9">
    <location>
        <begin position="349"/>
        <end position="370"/>
    </location>
</feature>
<evidence type="ECO:0000256" key="6">
    <source>
        <dbReference type="ARBA" id="ARBA00023180"/>
    </source>
</evidence>
<comment type="caution">
    <text evidence="10">The sequence shown here is derived from an EMBL/GenBank/DDBJ whole genome shotgun (WGS) entry which is preliminary data.</text>
</comment>
<dbReference type="PANTHER" id="PTHR23294:SF0">
    <property type="entry name" value="UNC93-LIKE PROTEIN MFSD11"/>
    <property type="match status" value="1"/>
</dbReference>
<name>A0ABD1FDI4_HYPHA</name>